<sequence>MAAIATDWGDCRRIYHLSRRCETLLTDLLSVLSQNQNTQTECRVVQEYQQRFECWAGYLGVFAPPQASLDSRLQYRFDAEDQVLKLLELVEKNVRYVFISYGRGPDPIAPIAIKLIERPSAALWNLGLIIESARTSDSDRGLSGTGKTKASRAQSDDSMRSRSGILPATQAALDGINGALDRLQRLGVVIKKASASDLFIRGQNFAEKHSDDYHLFERMSLIYTYVRNLYPDIEDSLVRQLSTSISSRRQRLLHLRKHQASVENTDIRFLFEPAGLGQTMSQRSERIDDVFSVIQSSGISFMSPELEDPFLTKGIPKKSLGNPYRDPPANPKPQKEQIQCKCNWCFRLLEDSHGAMECNNLWRSHLEEDFQPYVCISEECGEEPVCFASLHEWQRHMDGFHTEDWTQEIHKPTVWYCDLDNHEFIEFPTAEEFYIHLESHEAEVTITRLERMAKRNFLSASRGPNFCPFCTRDISTLDLELDEKATEILIREQDHHTPIRARSTPRPGRPFEGAGFQPPDGHTGSTKRGFLSTATSESRSSKRGSRSTNKLPEGLSAHAVLTTHIGSHLLSLAISSMQYLNDRFSVGSRSGSCSIEAQPETSSQGNSRRTDNSDVVVRSPLPFQDPFFGKMEKDNRRIMSV</sequence>
<feature type="region of interest" description="Disordered" evidence="1">
    <location>
        <begin position="490"/>
        <end position="551"/>
    </location>
</feature>
<evidence type="ECO:0000313" key="3">
    <source>
        <dbReference type="Proteomes" id="UP000479691"/>
    </source>
</evidence>
<name>A0A7C8KA46_ORBOL</name>
<organism evidence="2 3">
    <name type="scientific">Orbilia oligospora</name>
    <name type="common">Nematode-trapping fungus</name>
    <name type="synonym">Arthrobotrys oligospora</name>
    <dbReference type="NCBI Taxonomy" id="2813651"/>
    <lineage>
        <taxon>Eukaryota</taxon>
        <taxon>Fungi</taxon>
        <taxon>Dikarya</taxon>
        <taxon>Ascomycota</taxon>
        <taxon>Pezizomycotina</taxon>
        <taxon>Orbiliomycetes</taxon>
        <taxon>Orbiliales</taxon>
        <taxon>Orbiliaceae</taxon>
        <taxon>Orbilia</taxon>
    </lineage>
</organism>
<feature type="region of interest" description="Disordered" evidence="1">
    <location>
        <begin position="136"/>
        <end position="161"/>
    </location>
</feature>
<dbReference type="EMBL" id="JAABOE010000099">
    <property type="protein sequence ID" value="KAF3166453.1"/>
    <property type="molecule type" value="Genomic_DNA"/>
</dbReference>
<evidence type="ECO:0000313" key="2">
    <source>
        <dbReference type="EMBL" id="KAF3166453.1"/>
    </source>
</evidence>
<gene>
    <name evidence="2" type="ORF">TWF788_011619</name>
</gene>
<dbReference type="PANTHER" id="PTHR35391">
    <property type="entry name" value="C2H2-TYPE DOMAIN-CONTAINING PROTEIN-RELATED"/>
    <property type="match status" value="1"/>
</dbReference>
<dbReference type="Proteomes" id="UP000479691">
    <property type="component" value="Unassembled WGS sequence"/>
</dbReference>
<dbReference type="AlphaFoldDB" id="A0A7C8KA46"/>
<protein>
    <submittedName>
        <fullName evidence="2">Uncharacterized protein</fullName>
    </submittedName>
</protein>
<comment type="caution">
    <text evidence="2">The sequence shown here is derived from an EMBL/GenBank/DDBJ whole genome shotgun (WGS) entry which is preliminary data.</text>
</comment>
<feature type="compositionally biased region" description="Polar residues" evidence="1">
    <location>
        <begin position="588"/>
        <end position="607"/>
    </location>
</feature>
<evidence type="ECO:0000256" key="1">
    <source>
        <dbReference type="SAM" id="MobiDB-lite"/>
    </source>
</evidence>
<feature type="region of interest" description="Disordered" evidence="1">
    <location>
        <begin position="588"/>
        <end position="618"/>
    </location>
</feature>
<proteinExistence type="predicted"/>
<dbReference type="PANTHER" id="PTHR35391:SF7">
    <property type="entry name" value="C2H2-TYPE DOMAIN-CONTAINING PROTEIN"/>
    <property type="match status" value="1"/>
</dbReference>
<accession>A0A7C8KA46</accession>
<reference evidence="2 3" key="1">
    <citation type="submission" date="2019-06" db="EMBL/GenBank/DDBJ databases">
        <authorList>
            <person name="Palmer J.M."/>
        </authorList>
    </citation>
    <scope>NUCLEOTIDE SEQUENCE [LARGE SCALE GENOMIC DNA]</scope>
    <source>
        <strain evidence="2 3">TWF788</strain>
    </source>
</reference>